<dbReference type="EMBL" id="FUZT01000006">
    <property type="protein sequence ID" value="SKC73914.1"/>
    <property type="molecule type" value="Genomic_DNA"/>
</dbReference>
<evidence type="ECO:0000313" key="2">
    <source>
        <dbReference type="Proteomes" id="UP000190285"/>
    </source>
</evidence>
<dbReference type="AlphaFoldDB" id="A0A1T5LDH9"/>
<accession>A0A1T5LDH9</accession>
<sequence length="76" mass="8963">MGKKYKYDFYFKIENESKSDEKSLNDYATLSLERYLPLDKEEYENAAEKLVESVSNSTGINKKYITAISKEEFMKK</sequence>
<proteinExistence type="predicted"/>
<organism evidence="1 2">
    <name type="scientific">Maledivibacter halophilus</name>
    <dbReference type="NCBI Taxonomy" id="36842"/>
    <lineage>
        <taxon>Bacteria</taxon>
        <taxon>Bacillati</taxon>
        <taxon>Bacillota</taxon>
        <taxon>Clostridia</taxon>
        <taxon>Peptostreptococcales</taxon>
        <taxon>Caminicellaceae</taxon>
        <taxon>Maledivibacter</taxon>
    </lineage>
</organism>
<name>A0A1T5LDH9_9FIRM</name>
<keyword evidence="2" id="KW-1185">Reference proteome</keyword>
<dbReference type="STRING" id="36842.SAMN02194393_02788"/>
<reference evidence="1 2" key="1">
    <citation type="submission" date="2017-02" db="EMBL/GenBank/DDBJ databases">
        <authorList>
            <person name="Peterson S.W."/>
        </authorList>
    </citation>
    <scope>NUCLEOTIDE SEQUENCE [LARGE SCALE GENOMIC DNA]</scope>
    <source>
        <strain evidence="1 2">M1</strain>
    </source>
</reference>
<gene>
    <name evidence="1" type="ORF">SAMN02194393_02788</name>
</gene>
<protein>
    <submittedName>
        <fullName evidence="1">Uncharacterized protein</fullName>
    </submittedName>
</protein>
<dbReference type="Proteomes" id="UP000190285">
    <property type="component" value="Unassembled WGS sequence"/>
</dbReference>
<evidence type="ECO:0000313" key="1">
    <source>
        <dbReference type="EMBL" id="SKC73914.1"/>
    </source>
</evidence>
<dbReference type="RefSeq" id="WP_079492370.1">
    <property type="nucleotide sequence ID" value="NZ_FUZT01000006.1"/>
</dbReference>